<dbReference type="AlphaFoldDB" id="A0A4U9IGL4"/>
<reference evidence="1 2" key="1">
    <citation type="submission" date="2019-05" db="EMBL/GenBank/DDBJ databases">
        <authorList>
            <consortium name="Pathogen Informatics"/>
        </authorList>
    </citation>
    <scope>NUCLEOTIDE SEQUENCE [LARGE SCALE GENOMIC DNA]</scope>
    <source>
        <strain evidence="1 2">NCTC13032</strain>
    </source>
</reference>
<evidence type="ECO:0000313" key="2">
    <source>
        <dbReference type="Proteomes" id="UP000310719"/>
    </source>
</evidence>
<protein>
    <submittedName>
        <fullName evidence="1">Type I secretion C-terminal target domain (VC_A0849 subclass)</fullName>
    </submittedName>
</protein>
<proteinExistence type="predicted"/>
<dbReference type="InterPro" id="IPR010221">
    <property type="entry name" value="VCBS_dom"/>
</dbReference>
<dbReference type="Proteomes" id="UP000310719">
    <property type="component" value="Chromosome"/>
</dbReference>
<organism evidence="1 2">
    <name type="scientific">Leclercia adecarboxylata</name>
    <dbReference type="NCBI Taxonomy" id="83655"/>
    <lineage>
        <taxon>Bacteria</taxon>
        <taxon>Pseudomonadati</taxon>
        <taxon>Pseudomonadota</taxon>
        <taxon>Gammaproteobacteria</taxon>
        <taxon>Enterobacterales</taxon>
        <taxon>Enterobacteriaceae</taxon>
        <taxon>Leclercia</taxon>
    </lineage>
</organism>
<gene>
    <name evidence="1" type="ORF">NCTC13032_05628</name>
</gene>
<name>A0A4U9IGL4_9ENTR</name>
<dbReference type="EMBL" id="LR590464">
    <property type="protein sequence ID" value="VTP75451.1"/>
    <property type="molecule type" value="Genomic_DNA"/>
</dbReference>
<accession>A0A4U9IGL4</accession>
<sequence>MFLNNELTTAGHTVTGNIFDGSDSGGVLDQLHSVDSRLSITSYTGTVTTLDPYTTATATATVQGHYGVLTIGVDGHYTYTLNSGVSLASMTTKETFTYKLTGDNGTSDTATLTIDMAPKFVSSEHNDTFTGSAYGDTLIYEVLNNTAGNGTAGNGGNDHWTNFSLAQGDKIDISDLLVGWNGQSATLGNYLHVTNSNGNTVISVDRDGAANIYTNTTLVTLDNVQDNLRGTG</sequence>
<dbReference type="NCBIfam" id="TIGR03661">
    <property type="entry name" value="T1SS_VCA0849"/>
    <property type="match status" value="1"/>
</dbReference>
<dbReference type="InterPro" id="IPR019960">
    <property type="entry name" value="T1SS_VCA0849"/>
</dbReference>
<evidence type="ECO:0000313" key="1">
    <source>
        <dbReference type="EMBL" id="VTP75451.1"/>
    </source>
</evidence>
<dbReference type="NCBIfam" id="TIGR01965">
    <property type="entry name" value="VCBS_repeat"/>
    <property type="match status" value="1"/>
</dbReference>